<reference evidence="10 11" key="1">
    <citation type="submission" date="2016-10" db="EMBL/GenBank/DDBJ databases">
        <title>Description of Gloeomargarita lithophora gen. nov., sp. nov., a thylakoid-bearing basal-branching cyanobacterium with intracellular carbonates, and proposal for Gloeomargaritales ord. nov.</title>
        <authorList>
            <person name="Moreira D."/>
            <person name="Tavera R."/>
            <person name="Benzerara K."/>
            <person name="Skouri-Panet F."/>
            <person name="Couradeau E."/>
            <person name="Gerard E."/>
            <person name="Loussert C."/>
            <person name="Novelo E."/>
            <person name="Zivanovic Y."/>
            <person name="Lopez-Garcia P."/>
        </authorList>
    </citation>
    <scope>NUCLEOTIDE SEQUENCE [LARGE SCALE GENOMIC DNA]</scope>
    <source>
        <strain evidence="10 11">D10</strain>
    </source>
</reference>
<comment type="subcellular location">
    <subcellularLocation>
        <location evidence="1">Cellular thylakoid membrane</location>
        <topology evidence="1">Peripheral membrane protein</topology>
        <orientation evidence="1">Cytoplasmic side</orientation>
    </subcellularLocation>
</comment>
<dbReference type="InterPro" id="IPR008213">
    <property type="entry name" value="CpcD-like_dom"/>
</dbReference>
<evidence type="ECO:0000256" key="7">
    <source>
        <dbReference type="PROSITE-ProRule" id="PRU00775"/>
    </source>
</evidence>
<dbReference type="PROSITE" id="PS51445">
    <property type="entry name" value="PBS_LINKER"/>
    <property type="match status" value="1"/>
</dbReference>
<dbReference type="Gene3D" id="1.10.3130.20">
    <property type="entry name" value="Phycobilisome linker domain"/>
    <property type="match status" value="1"/>
</dbReference>
<keyword evidence="2" id="KW-0602">Photosynthesis</keyword>
<dbReference type="OrthoDB" id="420396at2"/>
<dbReference type="InterPro" id="IPR016470">
    <property type="entry name" value="Phycobilisome"/>
</dbReference>
<evidence type="ECO:0000259" key="8">
    <source>
        <dbReference type="PROSITE" id="PS51441"/>
    </source>
</evidence>
<dbReference type="Pfam" id="PF01383">
    <property type="entry name" value="CpcD"/>
    <property type="match status" value="1"/>
</dbReference>
<evidence type="ECO:0000256" key="4">
    <source>
        <dbReference type="ARBA" id="ARBA00022738"/>
    </source>
</evidence>
<proteinExistence type="inferred from homology"/>
<name>A0A1J0AG67_9CYAN</name>
<dbReference type="RefSeq" id="WP_071455313.1">
    <property type="nucleotide sequence ID" value="NZ_CP017675.1"/>
</dbReference>
<keyword evidence="3" id="KW-0042">Antenna complex</keyword>
<dbReference type="Proteomes" id="UP000180235">
    <property type="component" value="Chromosome"/>
</dbReference>
<keyword evidence="5" id="KW-0793">Thylakoid</keyword>
<evidence type="ECO:0000256" key="2">
    <source>
        <dbReference type="ARBA" id="ARBA00022531"/>
    </source>
</evidence>
<dbReference type="AlphaFoldDB" id="A0A1J0AG67"/>
<feature type="domain" description="CpcD-like" evidence="8">
    <location>
        <begin position="234"/>
        <end position="283"/>
    </location>
</feature>
<keyword evidence="11" id="KW-1185">Reference proteome</keyword>
<evidence type="ECO:0000256" key="6">
    <source>
        <dbReference type="ARBA" id="ARBA00023136"/>
    </source>
</evidence>
<dbReference type="PANTHER" id="PTHR34011">
    <property type="entry name" value="PHYCOBILISOME 32.1 KDA LINKER POLYPEPTIDE, PHYCOCYANIN-ASSOCIATED, ROD 2-RELATED"/>
    <property type="match status" value="1"/>
</dbReference>
<accession>A0A1J0AG67</accession>
<dbReference type="GO" id="GO:0015979">
    <property type="term" value="P:photosynthesis"/>
    <property type="evidence" value="ECO:0007669"/>
    <property type="project" value="UniProtKB-KW"/>
</dbReference>
<evidence type="ECO:0000313" key="11">
    <source>
        <dbReference type="Proteomes" id="UP000180235"/>
    </source>
</evidence>
<feature type="domain" description="PBS-linker" evidence="9">
    <location>
        <begin position="1"/>
        <end position="180"/>
    </location>
</feature>
<dbReference type="InterPro" id="IPR038255">
    <property type="entry name" value="PBS_linker_sf"/>
</dbReference>
<dbReference type="STRING" id="1188229.GlitD10_2605"/>
<dbReference type="Pfam" id="PF00427">
    <property type="entry name" value="PBS_linker_poly"/>
    <property type="match status" value="1"/>
</dbReference>
<evidence type="ECO:0000256" key="5">
    <source>
        <dbReference type="ARBA" id="ARBA00023078"/>
    </source>
</evidence>
<dbReference type="PIRSF" id="PIRSF005898">
    <property type="entry name" value="Phycobilisome_CpeC/CpcI"/>
    <property type="match status" value="1"/>
</dbReference>
<dbReference type="EMBL" id="CP017675">
    <property type="protein sequence ID" value="APB34946.1"/>
    <property type="molecule type" value="Genomic_DNA"/>
</dbReference>
<dbReference type="KEGG" id="glt:GlitD10_2605"/>
<dbReference type="PROSITE" id="PS51441">
    <property type="entry name" value="CPCD_LIKE"/>
    <property type="match status" value="1"/>
</dbReference>
<protein>
    <submittedName>
        <fullName evidence="10">Phycocyanin-associated rod linker protein</fullName>
    </submittedName>
</protein>
<dbReference type="SMART" id="SM01094">
    <property type="entry name" value="CpcD"/>
    <property type="match status" value="1"/>
</dbReference>
<evidence type="ECO:0000313" key="10">
    <source>
        <dbReference type="EMBL" id="APB34946.1"/>
    </source>
</evidence>
<dbReference type="PANTHER" id="PTHR34011:SF6">
    <property type="entry name" value="PHYCOBILIPROTEIN APCE"/>
    <property type="match status" value="1"/>
</dbReference>
<keyword evidence="4 7" id="KW-0605">Phycobilisome</keyword>
<dbReference type="InterPro" id="IPR001297">
    <property type="entry name" value="PBS_linker_dom"/>
</dbReference>
<organism evidence="10 11">
    <name type="scientific">Gloeomargarita lithophora Alchichica-D10</name>
    <dbReference type="NCBI Taxonomy" id="1188229"/>
    <lineage>
        <taxon>Bacteria</taxon>
        <taxon>Bacillati</taxon>
        <taxon>Cyanobacteriota</taxon>
        <taxon>Cyanophyceae</taxon>
        <taxon>Gloeomargaritales</taxon>
        <taxon>Gloeomargaritaceae</taxon>
        <taxon>Gloeomargarita</taxon>
    </lineage>
</organism>
<keyword evidence="6" id="KW-0472">Membrane</keyword>
<dbReference type="GO" id="GO:0030089">
    <property type="term" value="C:phycobilisome"/>
    <property type="evidence" value="ECO:0007669"/>
    <property type="project" value="UniProtKB-UniRule"/>
</dbReference>
<gene>
    <name evidence="10" type="primary">cpcC-1</name>
    <name evidence="10" type="ORF">GlitD10_2605</name>
</gene>
<sequence>MTTSTSAQNLGISEFERNNRVELRSFAADQDYDRVIRAAYRQVIGNDYIMGAERLKFAESQLRNRNITVREFVRALAKSELYKNKFFYPLPQVRFIELNYKHLLGRAPYDEMEISLHNDLYSNQGYDAEIDSYLDSPEYQDNFGENIVPYYRGFWSQRGQKTVGFPRMFRLYRGYANSDRAQVEQRNSRLTWDLARNTANTVIAPSGVNDGWAFRATPNQTGPTRQGALVGESSRVYRVEITGVTGSRVRRSTQTLLVPYEQLSMRMQQIQRQGGRIASITPA</sequence>
<comment type="similarity">
    <text evidence="7">Belongs to the phycobilisome linker protein family.</text>
</comment>
<evidence type="ECO:0000259" key="9">
    <source>
        <dbReference type="PROSITE" id="PS51445"/>
    </source>
</evidence>
<evidence type="ECO:0000256" key="1">
    <source>
        <dbReference type="ARBA" id="ARBA00004445"/>
    </source>
</evidence>
<dbReference type="GO" id="GO:0031676">
    <property type="term" value="C:plasma membrane-derived thylakoid membrane"/>
    <property type="evidence" value="ECO:0007669"/>
    <property type="project" value="UniProtKB-SubCell"/>
</dbReference>
<evidence type="ECO:0000256" key="3">
    <source>
        <dbReference type="ARBA" id="ARBA00022549"/>
    </source>
</evidence>